<feature type="transmembrane region" description="Helical" evidence="14">
    <location>
        <begin position="55"/>
        <end position="73"/>
    </location>
</feature>
<dbReference type="InterPro" id="IPR027417">
    <property type="entry name" value="P-loop_NTPase"/>
</dbReference>
<comment type="function">
    <text evidence="13">Catalyzes the O-sulfation of tyrosine residues within acidic motifs of polypeptides, using 3'-phosphoadenylyl sulfate (PAPS) as cosubstrate.</text>
</comment>
<evidence type="ECO:0000256" key="8">
    <source>
        <dbReference type="ARBA" id="ARBA00023034"/>
    </source>
</evidence>
<sequence>MVLFSPYPQLLIIPTSVILLLTDFNFTGGLRISGFGWIDVRSNAGMKKSFCGDDVDEVVCFIIILVLLHGLSWRRDLRYKLSAMLMRGRTRTILLIIILMGCVLYMFISAFDVVRGNTVILPGQKMGNLSKYSPLIFIGGVPRSGTTLIRAMLDAHPSVRCGEETRVIPRILGLRTQWKKNQKEWNRLKEAGVTDEVINDAISSFILQVIAGHGEPAERLCNKDPFTMKSAEYLAHLFPNSKFLLMVRDGRATVHSIISRQVTITGFDLNDPRQCLEKWNHAIKTMYEQCKTIGQKRCLTVYYEQLVLHPEQQLRHVLNFLGIPWSDLVLHHDKLIGKDISLSKVERSTDQVIKPVNLDALAKWVGTFGEDIVQEMPSIAPMLAELGYDPNANPPKYGEPDPIVLKNTDELHMNMGEWERRAKAIVDPAAPAALHSPLAR</sequence>
<keyword evidence="9 14" id="KW-0472">Membrane</keyword>
<evidence type="ECO:0000313" key="16">
    <source>
        <dbReference type="WBParaSite" id="EN70_6066"/>
    </source>
</evidence>
<evidence type="ECO:0000256" key="7">
    <source>
        <dbReference type="ARBA" id="ARBA00022989"/>
    </source>
</evidence>
<dbReference type="STRING" id="7209.A0A1I7VTB6"/>
<dbReference type="SUPFAM" id="SSF52540">
    <property type="entry name" value="P-loop containing nucleoside triphosphate hydrolases"/>
    <property type="match status" value="1"/>
</dbReference>
<dbReference type="eggNOG" id="KOG3988">
    <property type="taxonomic scope" value="Eukaryota"/>
</dbReference>
<reference evidence="16" key="2">
    <citation type="submission" date="2016-11" db="UniProtKB">
        <authorList>
            <consortium name="WormBaseParasite"/>
        </authorList>
    </citation>
    <scope>IDENTIFICATION</scope>
</reference>
<keyword evidence="4 13" id="KW-0808">Transferase</keyword>
<dbReference type="Gene3D" id="3.40.50.300">
    <property type="entry name" value="P-loop containing nucleotide triphosphate hydrolases"/>
    <property type="match status" value="1"/>
</dbReference>
<keyword evidence="6" id="KW-0735">Signal-anchor</keyword>
<organism evidence="15 16">
    <name type="scientific">Loa loa</name>
    <name type="common">Eye worm</name>
    <name type="synonym">Filaria loa</name>
    <dbReference type="NCBI Taxonomy" id="7209"/>
    <lineage>
        <taxon>Eukaryota</taxon>
        <taxon>Metazoa</taxon>
        <taxon>Ecdysozoa</taxon>
        <taxon>Nematoda</taxon>
        <taxon>Chromadorea</taxon>
        <taxon>Rhabditida</taxon>
        <taxon>Spirurina</taxon>
        <taxon>Spiruromorpha</taxon>
        <taxon>Filarioidea</taxon>
        <taxon>Onchocercidae</taxon>
        <taxon>Loa</taxon>
    </lineage>
</organism>
<dbReference type="WBParaSite" id="EN70_6066">
    <property type="protein sequence ID" value="EN70_6066"/>
    <property type="gene ID" value="EN70_6066"/>
</dbReference>
<evidence type="ECO:0000256" key="4">
    <source>
        <dbReference type="ARBA" id="ARBA00022679"/>
    </source>
</evidence>
<keyword evidence="10" id="KW-1015">Disulfide bond</keyword>
<keyword evidence="11" id="KW-0325">Glycoprotein</keyword>
<comment type="catalytic activity">
    <reaction evidence="12 13">
        <text>L-tyrosyl-[protein] + 3'-phosphoadenylyl sulfate = O-sulfo-L-tyrosine-[protein] + adenosine 3',5'-bisphosphate + H(+)</text>
        <dbReference type="Rhea" id="RHEA:16801"/>
        <dbReference type="Rhea" id="RHEA-COMP:10136"/>
        <dbReference type="Rhea" id="RHEA-COMP:11688"/>
        <dbReference type="ChEBI" id="CHEBI:15378"/>
        <dbReference type="ChEBI" id="CHEBI:46858"/>
        <dbReference type="ChEBI" id="CHEBI:58339"/>
        <dbReference type="ChEBI" id="CHEBI:58343"/>
        <dbReference type="ChEBI" id="CHEBI:65286"/>
        <dbReference type="EC" id="2.8.2.20"/>
    </reaction>
</comment>
<accession>A0A1I7VTB6</accession>
<feature type="transmembrane region" description="Helical" evidence="14">
    <location>
        <begin position="93"/>
        <end position="111"/>
    </location>
</feature>
<evidence type="ECO:0000256" key="11">
    <source>
        <dbReference type="ARBA" id="ARBA00023180"/>
    </source>
</evidence>
<dbReference type="GO" id="GO:0000139">
    <property type="term" value="C:Golgi membrane"/>
    <property type="evidence" value="ECO:0007669"/>
    <property type="project" value="UniProtKB-SubCell"/>
</dbReference>
<keyword evidence="15" id="KW-1185">Reference proteome</keyword>
<dbReference type="PANTHER" id="PTHR12788:SF10">
    <property type="entry name" value="PROTEIN-TYROSINE SULFOTRANSFERASE"/>
    <property type="match status" value="1"/>
</dbReference>
<evidence type="ECO:0000256" key="6">
    <source>
        <dbReference type="ARBA" id="ARBA00022968"/>
    </source>
</evidence>
<dbReference type="FunFam" id="3.40.50.300:FF:000290">
    <property type="entry name" value="Protein-tyrosine sulfotransferase"/>
    <property type="match status" value="1"/>
</dbReference>
<evidence type="ECO:0000256" key="3">
    <source>
        <dbReference type="ARBA" id="ARBA00013262"/>
    </source>
</evidence>
<evidence type="ECO:0000313" key="15">
    <source>
        <dbReference type="Proteomes" id="UP000095285"/>
    </source>
</evidence>
<comment type="similarity">
    <text evidence="2 13">Belongs to the protein sulfotransferase family.</text>
</comment>
<evidence type="ECO:0000256" key="14">
    <source>
        <dbReference type="SAM" id="Phobius"/>
    </source>
</evidence>
<keyword evidence="7 14" id="KW-1133">Transmembrane helix</keyword>
<name>A0A1I7VTB6_LOALO</name>
<dbReference type="InterPro" id="IPR026634">
    <property type="entry name" value="TPST-like"/>
</dbReference>
<dbReference type="Pfam" id="PF13469">
    <property type="entry name" value="Sulfotransfer_3"/>
    <property type="match status" value="1"/>
</dbReference>
<evidence type="ECO:0000256" key="1">
    <source>
        <dbReference type="ARBA" id="ARBA00004323"/>
    </source>
</evidence>
<dbReference type="GO" id="GO:0008476">
    <property type="term" value="F:protein-tyrosine sulfotransferase activity"/>
    <property type="evidence" value="ECO:0007669"/>
    <property type="project" value="UniProtKB-EC"/>
</dbReference>
<keyword evidence="8" id="KW-0333">Golgi apparatus</keyword>
<reference evidence="15" key="1">
    <citation type="submission" date="2012-04" db="EMBL/GenBank/DDBJ databases">
        <title>The Genome Sequence of Loa loa.</title>
        <authorList>
            <consortium name="The Broad Institute Genome Sequencing Platform"/>
            <consortium name="Broad Institute Genome Sequencing Center for Infectious Disease"/>
            <person name="Nutman T.B."/>
            <person name="Fink D.L."/>
            <person name="Russ C."/>
            <person name="Young S."/>
            <person name="Zeng Q."/>
            <person name="Gargeya S."/>
            <person name="Alvarado L."/>
            <person name="Berlin A."/>
            <person name="Chapman S.B."/>
            <person name="Chen Z."/>
            <person name="Freedman E."/>
            <person name="Gellesch M."/>
            <person name="Goldberg J."/>
            <person name="Griggs A."/>
            <person name="Gujja S."/>
            <person name="Heilman E.R."/>
            <person name="Heiman D."/>
            <person name="Howarth C."/>
            <person name="Mehta T."/>
            <person name="Neiman D."/>
            <person name="Pearson M."/>
            <person name="Roberts A."/>
            <person name="Saif S."/>
            <person name="Shea T."/>
            <person name="Shenoy N."/>
            <person name="Sisk P."/>
            <person name="Stolte C."/>
            <person name="Sykes S."/>
            <person name="White J."/>
            <person name="Yandava C."/>
            <person name="Haas B."/>
            <person name="Henn M.R."/>
            <person name="Nusbaum C."/>
            <person name="Birren B."/>
        </authorList>
    </citation>
    <scope>NUCLEOTIDE SEQUENCE [LARGE SCALE GENOMIC DNA]</scope>
</reference>
<evidence type="ECO:0000256" key="9">
    <source>
        <dbReference type="ARBA" id="ARBA00023136"/>
    </source>
</evidence>
<evidence type="ECO:0000256" key="2">
    <source>
        <dbReference type="ARBA" id="ARBA00009988"/>
    </source>
</evidence>
<evidence type="ECO:0000256" key="12">
    <source>
        <dbReference type="ARBA" id="ARBA00048460"/>
    </source>
</evidence>
<keyword evidence="5 14" id="KW-0812">Transmembrane</keyword>
<dbReference type="EC" id="2.8.2.20" evidence="3 13"/>
<dbReference type="Proteomes" id="UP000095285">
    <property type="component" value="Unassembled WGS sequence"/>
</dbReference>
<comment type="subcellular location">
    <subcellularLocation>
        <location evidence="1">Golgi apparatus membrane</location>
        <topology evidence="1">Single-pass type II membrane protein</topology>
    </subcellularLocation>
</comment>
<dbReference type="PANTHER" id="PTHR12788">
    <property type="entry name" value="PROTEIN-TYROSINE SULFOTRANSFERASE 2"/>
    <property type="match status" value="1"/>
</dbReference>
<protein>
    <recommendedName>
        <fullName evidence="3 13">Protein-tyrosine sulfotransferase</fullName>
        <ecNumber evidence="3 13">2.8.2.20</ecNumber>
    </recommendedName>
</protein>
<proteinExistence type="inferred from homology"/>
<evidence type="ECO:0000256" key="5">
    <source>
        <dbReference type="ARBA" id="ARBA00022692"/>
    </source>
</evidence>
<evidence type="ECO:0000256" key="10">
    <source>
        <dbReference type="ARBA" id="ARBA00023157"/>
    </source>
</evidence>
<dbReference type="AlphaFoldDB" id="A0A1I7VTB6"/>
<evidence type="ECO:0000256" key="13">
    <source>
        <dbReference type="RuleBase" id="RU365018"/>
    </source>
</evidence>